<comment type="caution">
    <text evidence="1">The sequence shown here is derived from an EMBL/GenBank/DDBJ whole genome shotgun (WGS) entry which is preliminary data.</text>
</comment>
<proteinExistence type="predicted"/>
<name>A0AAV7VHB7_PLEWA</name>
<dbReference type="Proteomes" id="UP001066276">
    <property type="component" value="Chromosome 2_1"/>
</dbReference>
<gene>
    <name evidence="1" type="ORF">NDU88_003969</name>
</gene>
<keyword evidence="2" id="KW-1185">Reference proteome</keyword>
<dbReference type="EMBL" id="JANPWB010000003">
    <property type="protein sequence ID" value="KAJ1200142.1"/>
    <property type="molecule type" value="Genomic_DNA"/>
</dbReference>
<organism evidence="1 2">
    <name type="scientific">Pleurodeles waltl</name>
    <name type="common">Iberian ribbed newt</name>
    <dbReference type="NCBI Taxonomy" id="8319"/>
    <lineage>
        <taxon>Eukaryota</taxon>
        <taxon>Metazoa</taxon>
        <taxon>Chordata</taxon>
        <taxon>Craniata</taxon>
        <taxon>Vertebrata</taxon>
        <taxon>Euteleostomi</taxon>
        <taxon>Amphibia</taxon>
        <taxon>Batrachia</taxon>
        <taxon>Caudata</taxon>
        <taxon>Salamandroidea</taxon>
        <taxon>Salamandridae</taxon>
        <taxon>Pleurodelinae</taxon>
        <taxon>Pleurodeles</taxon>
    </lineage>
</organism>
<evidence type="ECO:0000313" key="2">
    <source>
        <dbReference type="Proteomes" id="UP001066276"/>
    </source>
</evidence>
<evidence type="ECO:0000313" key="1">
    <source>
        <dbReference type="EMBL" id="KAJ1200142.1"/>
    </source>
</evidence>
<sequence length="105" mass="11457">MPACRLRIPAADKEAPAMNGSVNKHLHDCLARLELPEECVCKLRSTDSGGTAFFKTGDIYFDASCFGALRSLCSFLSSMVFTLNCWLNSPLRNAITNPNAKVMAL</sequence>
<accession>A0AAV7VHB7</accession>
<protein>
    <submittedName>
        <fullName evidence="1">Uncharacterized protein</fullName>
    </submittedName>
</protein>
<dbReference type="AlphaFoldDB" id="A0AAV7VHB7"/>
<reference evidence="1" key="1">
    <citation type="journal article" date="2022" name="bioRxiv">
        <title>Sequencing and chromosome-scale assembly of the giantPleurodeles waltlgenome.</title>
        <authorList>
            <person name="Brown T."/>
            <person name="Elewa A."/>
            <person name="Iarovenko S."/>
            <person name="Subramanian E."/>
            <person name="Araus A.J."/>
            <person name="Petzold A."/>
            <person name="Susuki M."/>
            <person name="Suzuki K.-i.T."/>
            <person name="Hayashi T."/>
            <person name="Toyoda A."/>
            <person name="Oliveira C."/>
            <person name="Osipova E."/>
            <person name="Leigh N.D."/>
            <person name="Simon A."/>
            <person name="Yun M.H."/>
        </authorList>
    </citation>
    <scope>NUCLEOTIDE SEQUENCE</scope>
    <source>
        <strain evidence="1">20211129_DDA</strain>
        <tissue evidence="1">Liver</tissue>
    </source>
</reference>